<dbReference type="PaxDb" id="4081-Solyc04g025910.1.1"/>
<dbReference type="InParanoid" id="A0A3Q7G2E5"/>
<dbReference type="Proteomes" id="UP000004994">
    <property type="component" value="Chromosome 4"/>
</dbReference>
<organism evidence="2">
    <name type="scientific">Solanum lycopersicum</name>
    <name type="common">Tomato</name>
    <name type="synonym">Lycopersicon esculentum</name>
    <dbReference type="NCBI Taxonomy" id="4081"/>
    <lineage>
        <taxon>Eukaryota</taxon>
        <taxon>Viridiplantae</taxon>
        <taxon>Streptophyta</taxon>
        <taxon>Embryophyta</taxon>
        <taxon>Tracheophyta</taxon>
        <taxon>Spermatophyta</taxon>
        <taxon>Magnoliopsida</taxon>
        <taxon>eudicotyledons</taxon>
        <taxon>Gunneridae</taxon>
        <taxon>Pentapetalae</taxon>
        <taxon>asterids</taxon>
        <taxon>lamiids</taxon>
        <taxon>Solanales</taxon>
        <taxon>Solanaceae</taxon>
        <taxon>Solanoideae</taxon>
        <taxon>Solaneae</taxon>
        <taxon>Solanum</taxon>
        <taxon>Solanum subgen. Lycopersicon</taxon>
    </lineage>
</organism>
<dbReference type="Gramene" id="Solyc04g025910.1.1">
    <property type="protein sequence ID" value="Solyc04g025910.1.1.1"/>
    <property type="gene ID" value="Solyc04g025910.1"/>
</dbReference>
<evidence type="ECO:0000313" key="2">
    <source>
        <dbReference type="EnsemblPlants" id="Solyc04g025910.1.1.1"/>
    </source>
</evidence>
<feature type="transmembrane region" description="Helical" evidence="1">
    <location>
        <begin position="12"/>
        <end position="34"/>
    </location>
</feature>
<dbReference type="AlphaFoldDB" id="A0A3Q7G2E5"/>
<evidence type="ECO:0000256" key="1">
    <source>
        <dbReference type="SAM" id="Phobius"/>
    </source>
</evidence>
<keyword evidence="3" id="KW-1185">Reference proteome</keyword>
<keyword evidence="1" id="KW-1133">Transmembrane helix</keyword>
<dbReference type="EnsemblPlants" id="Solyc04g025910.1.1">
    <property type="protein sequence ID" value="Solyc04g025910.1.1.1"/>
    <property type="gene ID" value="Solyc04g025910.1"/>
</dbReference>
<reference evidence="2" key="2">
    <citation type="submission" date="2019-01" db="UniProtKB">
        <authorList>
            <consortium name="EnsemblPlants"/>
        </authorList>
    </citation>
    <scope>IDENTIFICATION</scope>
    <source>
        <strain evidence="2">cv. Heinz 1706</strain>
    </source>
</reference>
<feature type="transmembrane region" description="Helical" evidence="1">
    <location>
        <begin position="46"/>
        <end position="66"/>
    </location>
</feature>
<reference evidence="2" key="1">
    <citation type="journal article" date="2012" name="Nature">
        <title>The tomato genome sequence provides insights into fleshy fruit evolution.</title>
        <authorList>
            <consortium name="Tomato Genome Consortium"/>
        </authorList>
    </citation>
    <scope>NUCLEOTIDE SEQUENCE [LARGE SCALE GENOMIC DNA]</scope>
    <source>
        <strain evidence="2">cv. Heinz 1706</strain>
    </source>
</reference>
<sequence>MKETSCGSYSVSFYVIVNNLVSLSFLLIFALVFSTPLQCLSIKLQHWELISMCYDGIVRVILWYFVSKNEIPN</sequence>
<keyword evidence="1" id="KW-0812">Transmembrane</keyword>
<name>A0A3Q7G2E5_SOLLC</name>
<accession>A0A3Q7G2E5</accession>
<keyword evidence="1" id="KW-0472">Membrane</keyword>
<proteinExistence type="predicted"/>
<evidence type="ECO:0000313" key="3">
    <source>
        <dbReference type="Proteomes" id="UP000004994"/>
    </source>
</evidence>
<protein>
    <submittedName>
        <fullName evidence="2">Uncharacterized protein</fullName>
    </submittedName>
</protein>